<dbReference type="GO" id="GO:0005737">
    <property type="term" value="C:cytoplasm"/>
    <property type="evidence" value="ECO:0007669"/>
    <property type="project" value="TreeGrafter"/>
</dbReference>
<comment type="catalytic activity">
    <reaction evidence="1 5">
        <text>[protein]-peptidylproline (omega=180) = [protein]-peptidylproline (omega=0)</text>
        <dbReference type="Rhea" id="RHEA:16237"/>
        <dbReference type="Rhea" id="RHEA-COMP:10747"/>
        <dbReference type="Rhea" id="RHEA-COMP:10748"/>
        <dbReference type="ChEBI" id="CHEBI:83833"/>
        <dbReference type="ChEBI" id="CHEBI:83834"/>
        <dbReference type="EC" id="5.2.1.8"/>
    </reaction>
</comment>
<dbReference type="InterPro" id="IPR029000">
    <property type="entry name" value="Cyclophilin-like_dom_sf"/>
</dbReference>
<keyword evidence="4 5" id="KW-0413">Isomerase</keyword>
<evidence type="ECO:0000259" key="6">
    <source>
        <dbReference type="PROSITE" id="PS50072"/>
    </source>
</evidence>
<dbReference type="SUPFAM" id="SSF50891">
    <property type="entry name" value="Cyclophilin-like"/>
    <property type="match status" value="1"/>
</dbReference>
<dbReference type="InterPro" id="IPR002130">
    <property type="entry name" value="Cyclophilin-type_PPIase_dom"/>
</dbReference>
<organism evidence="7 8">
    <name type="scientific">Pycnococcus provasolii</name>
    <dbReference type="NCBI Taxonomy" id="41880"/>
    <lineage>
        <taxon>Eukaryota</taxon>
        <taxon>Viridiplantae</taxon>
        <taxon>Chlorophyta</taxon>
        <taxon>Pseudoscourfieldiophyceae</taxon>
        <taxon>Pseudoscourfieldiales</taxon>
        <taxon>Pycnococcaceae</taxon>
        <taxon>Pycnococcus</taxon>
    </lineage>
</organism>
<evidence type="ECO:0000313" key="7">
    <source>
        <dbReference type="EMBL" id="GHP03709.1"/>
    </source>
</evidence>
<comment type="function">
    <text evidence="5">PPIases accelerate the folding of proteins. It catalyzes the cis-trans isomerization of proline imidic peptide bonds in oligopeptides.</text>
</comment>
<reference evidence="7" key="1">
    <citation type="submission" date="2020-10" db="EMBL/GenBank/DDBJ databases">
        <title>Unveiling of a novel bifunctional photoreceptor, Dualchrome1, isolated from a cosmopolitan green alga.</title>
        <authorList>
            <person name="Suzuki S."/>
            <person name="Kawachi M."/>
        </authorList>
    </citation>
    <scope>NUCLEOTIDE SEQUENCE</scope>
    <source>
        <strain evidence="7">NIES 2893</strain>
    </source>
</reference>
<evidence type="ECO:0000256" key="2">
    <source>
        <dbReference type="ARBA" id="ARBA00007365"/>
    </source>
</evidence>
<dbReference type="EMBL" id="BNJQ01000006">
    <property type="protein sequence ID" value="GHP03709.1"/>
    <property type="molecule type" value="Genomic_DNA"/>
</dbReference>
<dbReference type="Gene3D" id="2.40.100.10">
    <property type="entry name" value="Cyclophilin-like"/>
    <property type="match status" value="1"/>
</dbReference>
<keyword evidence="8" id="KW-1185">Reference proteome</keyword>
<proteinExistence type="inferred from homology"/>
<feature type="domain" description="PPIase cyclophilin-type" evidence="6">
    <location>
        <begin position="18"/>
        <end position="183"/>
    </location>
</feature>
<dbReference type="PANTHER" id="PTHR11071">
    <property type="entry name" value="PEPTIDYL-PROLYL CIS-TRANS ISOMERASE"/>
    <property type="match status" value="1"/>
</dbReference>
<accession>A0A830HED9</accession>
<dbReference type="PIRSF" id="PIRSF001467">
    <property type="entry name" value="Peptidylpro_ismrse"/>
    <property type="match status" value="1"/>
</dbReference>
<dbReference type="InterPro" id="IPR024936">
    <property type="entry name" value="Cyclophilin-type_PPIase"/>
</dbReference>
<keyword evidence="7" id="KW-0560">Oxidoreductase</keyword>
<dbReference type="PROSITE" id="PS50072">
    <property type="entry name" value="CSA_PPIASE_2"/>
    <property type="match status" value="1"/>
</dbReference>
<evidence type="ECO:0000256" key="4">
    <source>
        <dbReference type="ARBA" id="ARBA00023235"/>
    </source>
</evidence>
<evidence type="ECO:0000256" key="5">
    <source>
        <dbReference type="RuleBase" id="RU363019"/>
    </source>
</evidence>
<dbReference type="AlphaFoldDB" id="A0A830HED9"/>
<dbReference type="EC" id="5.2.1.8" evidence="5"/>
<evidence type="ECO:0000313" key="8">
    <source>
        <dbReference type="Proteomes" id="UP000660262"/>
    </source>
</evidence>
<keyword evidence="3 5" id="KW-0697">Rotamase</keyword>
<keyword evidence="7" id="KW-0503">Monooxygenase</keyword>
<gene>
    <name evidence="7" type="ORF">PPROV_000246400</name>
</gene>
<dbReference type="PRINTS" id="PR00153">
    <property type="entry name" value="CSAPPISMRASE"/>
</dbReference>
<comment type="similarity">
    <text evidence="2 5">Belongs to the cyclophilin-type PPIase family.</text>
</comment>
<protein>
    <recommendedName>
        <fullName evidence="5">Peptidyl-prolyl cis-trans isomerase</fullName>
        <shortName evidence="5">PPIase</shortName>
        <ecNumber evidence="5">5.2.1.8</ecNumber>
    </recommendedName>
</protein>
<dbReference type="OrthoDB" id="193499at2759"/>
<comment type="caution">
    <text evidence="7">The sequence shown here is derived from an EMBL/GenBank/DDBJ whole genome shotgun (WGS) entry which is preliminary data.</text>
</comment>
<dbReference type="GO" id="GO:0016018">
    <property type="term" value="F:cyclosporin A binding"/>
    <property type="evidence" value="ECO:0007669"/>
    <property type="project" value="TreeGrafter"/>
</dbReference>
<evidence type="ECO:0000256" key="3">
    <source>
        <dbReference type="ARBA" id="ARBA00023110"/>
    </source>
</evidence>
<dbReference type="Proteomes" id="UP000660262">
    <property type="component" value="Unassembled WGS sequence"/>
</dbReference>
<dbReference type="GO" id="GO:0003755">
    <property type="term" value="F:peptidyl-prolyl cis-trans isomerase activity"/>
    <property type="evidence" value="ECO:0007669"/>
    <property type="project" value="UniProtKB-UniRule"/>
</dbReference>
<name>A0A830HED9_9CHLO</name>
<dbReference type="FunFam" id="2.40.100.10:FF:000025">
    <property type="entry name" value="Peptidyl-prolyl cis-trans isomerase CYP19-2"/>
    <property type="match status" value="1"/>
</dbReference>
<dbReference type="GO" id="GO:0004497">
    <property type="term" value="F:monooxygenase activity"/>
    <property type="evidence" value="ECO:0007669"/>
    <property type="project" value="UniProtKB-KW"/>
</dbReference>
<dbReference type="GO" id="GO:0006457">
    <property type="term" value="P:protein folding"/>
    <property type="evidence" value="ECO:0007669"/>
    <property type="project" value="TreeGrafter"/>
</dbReference>
<dbReference type="Pfam" id="PF00160">
    <property type="entry name" value="Pro_isomerase"/>
    <property type="match status" value="1"/>
</dbReference>
<dbReference type="PANTHER" id="PTHR11071:SF561">
    <property type="entry name" value="PEPTIDYL-PROLYL CIS-TRANS ISOMERASE D-RELATED"/>
    <property type="match status" value="1"/>
</dbReference>
<evidence type="ECO:0000256" key="1">
    <source>
        <dbReference type="ARBA" id="ARBA00000971"/>
    </source>
</evidence>
<sequence>MSASWHTRTPTEGNPIVFFDVSMGGQPLGRVKMELFADVAPRTCENFRQFCTGDHRDRHTKQPIGYKGCSFHRCIKGFMLQGGDFVKGDGTGCVSIYGSSFADETFVGKHTGAGLLSMANSGPNSNGCQFFITCAPCEWLDGKHVVFGRVVGDGMLTVRRMESVPTGAGNRPNASLHITECGEM</sequence>